<name>A0A8H9FWR4_9SPHI</name>
<accession>A0A8H9FWR4</accession>
<dbReference type="Proteomes" id="UP000614460">
    <property type="component" value="Unassembled WGS sequence"/>
</dbReference>
<comment type="caution">
    <text evidence="1">The sequence shown here is derived from an EMBL/GenBank/DDBJ whole genome shotgun (WGS) entry which is preliminary data.</text>
</comment>
<dbReference type="EMBL" id="BMKM01000001">
    <property type="protein sequence ID" value="GGE12142.1"/>
    <property type="molecule type" value="Genomic_DNA"/>
</dbReference>
<sequence length="110" mass="12875">MKIQLLKFNWGGNGATLGRLNKTNLLLTSIEGKEPDYALMEAYIKAIYRNKEEMYQNYIKDRIENFMITSKPVALSDKKWKSYFIEDVYNIKSGTRLTKSQWKMGTHLLS</sequence>
<dbReference type="RefSeq" id="WP_220476592.1">
    <property type="nucleotide sequence ID" value="NZ_BMKM01000001.1"/>
</dbReference>
<proteinExistence type="predicted"/>
<organism evidence="1 2">
    <name type="scientific">Sphingobacterium cellulitidis</name>
    <dbReference type="NCBI Taxonomy" id="1768011"/>
    <lineage>
        <taxon>Bacteria</taxon>
        <taxon>Pseudomonadati</taxon>
        <taxon>Bacteroidota</taxon>
        <taxon>Sphingobacteriia</taxon>
        <taxon>Sphingobacteriales</taxon>
        <taxon>Sphingobacteriaceae</taxon>
        <taxon>Sphingobacterium</taxon>
    </lineage>
</organism>
<evidence type="ECO:0000313" key="2">
    <source>
        <dbReference type="Proteomes" id="UP000614460"/>
    </source>
</evidence>
<evidence type="ECO:0000313" key="1">
    <source>
        <dbReference type="EMBL" id="GGE12142.1"/>
    </source>
</evidence>
<protein>
    <submittedName>
        <fullName evidence="1">Uncharacterized protein</fullName>
    </submittedName>
</protein>
<reference evidence="1" key="2">
    <citation type="submission" date="2020-09" db="EMBL/GenBank/DDBJ databases">
        <authorList>
            <person name="Sun Q."/>
            <person name="Zhou Y."/>
        </authorList>
    </citation>
    <scope>NUCLEOTIDE SEQUENCE</scope>
    <source>
        <strain evidence="1">CGMCC 1.15966</strain>
    </source>
</reference>
<keyword evidence="2" id="KW-1185">Reference proteome</keyword>
<gene>
    <name evidence="1" type="ORF">GCM10011516_07420</name>
</gene>
<reference evidence="1" key="1">
    <citation type="journal article" date="2014" name="Int. J. Syst. Evol. Microbiol.">
        <title>Complete genome sequence of Corynebacterium casei LMG S-19264T (=DSM 44701T), isolated from a smear-ripened cheese.</title>
        <authorList>
            <consortium name="US DOE Joint Genome Institute (JGI-PGF)"/>
            <person name="Walter F."/>
            <person name="Albersmeier A."/>
            <person name="Kalinowski J."/>
            <person name="Ruckert C."/>
        </authorList>
    </citation>
    <scope>NUCLEOTIDE SEQUENCE</scope>
    <source>
        <strain evidence="1">CGMCC 1.15966</strain>
    </source>
</reference>
<dbReference type="AlphaFoldDB" id="A0A8H9FWR4"/>